<evidence type="ECO:0000259" key="4">
    <source>
        <dbReference type="PROSITE" id="PS50949"/>
    </source>
</evidence>
<reference evidence="5 6" key="1">
    <citation type="submission" date="2020-05" db="EMBL/GenBank/DDBJ databases">
        <title>Aquincola sp. isolate from soil.</title>
        <authorList>
            <person name="Han J."/>
            <person name="Kim D.-U."/>
        </authorList>
    </citation>
    <scope>NUCLEOTIDE SEQUENCE [LARGE SCALE GENOMIC DNA]</scope>
    <source>
        <strain evidence="5 6">S2</strain>
    </source>
</reference>
<name>A0ABX2EJK2_9BURK</name>
<keyword evidence="6" id="KW-1185">Reference proteome</keyword>
<evidence type="ECO:0000256" key="2">
    <source>
        <dbReference type="ARBA" id="ARBA00023125"/>
    </source>
</evidence>
<dbReference type="InterPro" id="IPR000524">
    <property type="entry name" value="Tscrpt_reg_HTH_GntR"/>
</dbReference>
<organism evidence="5 6">
    <name type="scientific">Pseudaquabacterium terrae</name>
    <dbReference type="NCBI Taxonomy" id="2732868"/>
    <lineage>
        <taxon>Bacteria</taxon>
        <taxon>Pseudomonadati</taxon>
        <taxon>Pseudomonadota</taxon>
        <taxon>Betaproteobacteria</taxon>
        <taxon>Burkholderiales</taxon>
        <taxon>Sphaerotilaceae</taxon>
        <taxon>Pseudaquabacterium</taxon>
    </lineage>
</organism>
<dbReference type="PANTHER" id="PTHR43537">
    <property type="entry name" value="TRANSCRIPTIONAL REGULATOR, GNTR FAMILY"/>
    <property type="match status" value="1"/>
</dbReference>
<dbReference type="CDD" id="cd07377">
    <property type="entry name" value="WHTH_GntR"/>
    <property type="match status" value="1"/>
</dbReference>
<dbReference type="InterPro" id="IPR036388">
    <property type="entry name" value="WH-like_DNA-bd_sf"/>
</dbReference>
<keyword evidence="1" id="KW-0805">Transcription regulation</keyword>
<dbReference type="InterPro" id="IPR008920">
    <property type="entry name" value="TF_FadR/GntR_C"/>
</dbReference>
<evidence type="ECO:0000256" key="1">
    <source>
        <dbReference type="ARBA" id="ARBA00023015"/>
    </source>
</evidence>
<dbReference type="PANTHER" id="PTHR43537:SF45">
    <property type="entry name" value="GNTR FAMILY REGULATORY PROTEIN"/>
    <property type="match status" value="1"/>
</dbReference>
<dbReference type="Pfam" id="PF00392">
    <property type="entry name" value="GntR"/>
    <property type="match status" value="1"/>
</dbReference>
<evidence type="ECO:0000256" key="3">
    <source>
        <dbReference type="ARBA" id="ARBA00023163"/>
    </source>
</evidence>
<keyword evidence="2" id="KW-0238">DNA-binding</keyword>
<protein>
    <submittedName>
        <fullName evidence="5">GntR family transcriptional regulator</fullName>
    </submittedName>
</protein>
<evidence type="ECO:0000313" key="5">
    <source>
        <dbReference type="EMBL" id="NRF68789.1"/>
    </source>
</evidence>
<dbReference type="InterPro" id="IPR036390">
    <property type="entry name" value="WH_DNA-bd_sf"/>
</dbReference>
<dbReference type="Gene3D" id="1.20.120.530">
    <property type="entry name" value="GntR ligand-binding domain-like"/>
    <property type="match status" value="1"/>
</dbReference>
<keyword evidence="3" id="KW-0804">Transcription</keyword>
<dbReference type="Proteomes" id="UP000737171">
    <property type="component" value="Unassembled WGS sequence"/>
</dbReference>
<dbReference type="SMART" id="SM00345">
    <property type="entry name" value="HTH_GNTR"/>
    <property type="match status" value="2"/>
</dbReference>
<dbReference type="InterPro" id="IPR011711">
    <property type="entry name" value="GntR_C"/>
</dbReference>
<proteinExistence type="predicted"/>
<feature type="domain" description="HTH gntR-type" evidence="4">
    <location>
        <begin position="17"/>
        <end position="84"/>
    </location>
</feature>
<sequence length="306" mass="34245">MQHQTSLMRDNPETPLSPLQRQIAARLVDWVRDKGFAPGQAMSELSAAAAIGVSRTPVRAALAWLEQQGLLERRPGVGYVTTRPAAAFTTPALAPASDEADHLFVAIARARNAGQLPTDISEADLMRRFEVTRPTLLKVLARLAEVGMVERKAGHGWAFQPIHSDLAAEQESYRFRLLIEPAGLREPGFALPPGWSALMRERHQAMLKQRWHDDAAVQLFEMNAAFHEGLAAASGNRFLLMAMQQQNRMRRFVNYDWGHGRERMVVSCTEHLEILDRLDAGDGEVAAVLLQRHLDKARQLKREDPI</sequence>
<dbReference type="SMART" id="SM00895">
    <property type="entry name" value="FCD"/>
    <property type="match status" value="1"/>
</dbReference>
<comment type="caution">
    <text evidence="5">The sequence shown here is derived from an EMBL/GenBank/DDBJ whole genome shotgun (WGS) entry which is preliminary data.</text>
</comment>
<evidence type="ECO:0000313" key="6">
    <source>
        <dbReference type="Proteomes" id="UP000737171"/>
    </source>
</evidence>
<dbReference type="PROSITE" id="PS50949">
    <property type="entry name" value="HTH_GNTR"/>
    <property type="match status" value="1"/>
</dbReference>
<dbReference type="SUPFAM" id="SSF48008">
    <property type="entry name" value="GntR ligand-binding domain-like"/>
    <property type="match status" value="1"/>
</dbReference>
<dbReference type="Gene3D" id="1.10.10.10">
    <property type="entry name" value="Winged helix-like DNA-binding domain superfamily/Winged helix DNA-binding domain"/>
    <property type="match status" value="2"/>
</dbReference>
<dbReference type="EMBL" id="JABRWJ010000005">
    <property type="protein sequence ID" value="NRF68789.1"/>
    <property type="molecule type" value="Genomic_DNA"/>
</dbReference>
<accession>A0ABX2EJK2</accession>
<gene>
    <name evidence="5" type="ORF">HLB44_17490</name>
</gene>
<dbReference type="Pfam" id="PF07729">
    <property type="entry name" value="FCD"/>
    <property type="match status" value="1"/>
</dbReference>
<dbReference type="SUPFAM" id="SSF46785">
    <property type="entry name" value="Winged helix' DNA-binding domain"/>
    <property type="match status" value="2"/>
</dbReference>